<dbReference type="Pfam" id="PF05105">
    <property type="entry name" value="Phage_holin_4_1"/>
    <property type="match status" value="1"/>
</dbReference>
<evidence type="ECO:0000256" key="3">
    <source>
        <dbReference type="ARBA" id="ARBA00022989"/>
    </source>
</evidence>
<comment type="subcellular location">
    <subcellularLocation>
        <location evidence="1">Membrane</location>
        <topology evidence="1">Multi-pass membrane protein</topology>
    </subcellularLocation>
</comment>
<feature type="transmembrane region" description="Helical" evidence="6">
    <location>
        <begin position="83"/>
        <end position="100"/>
    </location>
</feature>
<keyword evidence="4 6" id="KW-0472">Membrane</keyword>
<protein>
    <recommendedName>
        <fullName evidence="9">Holin</fullName>
    </recommendedName>
</protein>
<dbReference type="EMBL" id="NFJX01000014">
    <property type="protein sequence ID" value="OUP16880.1"/>
    <property type="molecule type" value="Genomic_DNA"/>
</dbReference>
<dbReference type="Proteomes" id="UP000195950">
    <property type="component" value="Unassembled WGS sequence"/>
</dbReference>
<feature type="region of interest" description="Disordered" evidence="5">
    <location>
        <begin position="159"/>
        <end position="180"/>
    </location>
</feature>
<evidence type="ECO:0000256" key="5">
    <source>
        <dbReference type="SAM" id="MobiDB-lite"/>
    </source>
</evidence>
<evidence type="ECO:0000256" key="4">
    <source>
        <dbReference type="ARBA" id="ARBA00023136"/>
    </source>
</evidence>
<dbReference type="GO" id="GO:0016020">
    <property type="term" value="C:membrane"/>
    <property type="evidence" value="ECO:0007669"/>
    <property type="project" value="UniProtKB-SubCell"/>
</dbReference>
<sequence length="180" mass="20223">MISQVFSPIVERILIKLQMVLNHSWGWMISGMIFLLNFISPVKYAFAAMGVAITADLLFGMFSAKKQGKFFLSQSGRDTPAKVIVYFGFMLVVFVTERIFTQDNAIITKAGCTLACVCELWSMLGSALIIWPNMMFPKLLKLQLKGEIESKLGKNISNQLDKEDCKNDNDTKGSPKQQPR</sequence>
<feature type="transmembrane region" description="Helical" evidence="6">
    <location>
        <begin position="106"/>
        <end position="131"/>
    </location>
</feature>
<gene>
    <name evidence="7" type="ORF">B5F32_14660</name>
</gene>
<evidence type="ECO:0000256" key="2">
    <source>
        <dbReference type="ARBA" id="ARBA00022692"/>
    </source>
</evidence>
<evidence type="ECO:0000256" key="6">
    <source>
        <dbReference type="SAM" id="Phobius"/>
    </source>
</evidence>
<evidence type="ECO:0000256" key="1">
    <source>
        <dbReference type="ARBA" id="ARBA00004141"/>
    </source>
</evidence>
<name>A0A1Y4ICY6_PARDI</name>
<dbReference type="InterPro" id="IPR006480">
    <property type="entry name" value="Phage_holin_4_1"/>
</dbReference>
<dbReference type="AlphaFoldDB" id="A0A1Y4ICY6"/>
<reference evidence="8" key="1">
    <citation type="submission" date="2017-04" db="EMBL/GenBank/DDBJ databases">
        <title>Function of individual gut microbiota members based on whole genome sequencing of pure cultures obtained from chicken caecum.</title>
        <authorList>
            <person name="Medvecky M."/>
            <person name="Cejkova D."/>
            <person name="Polansky O."/>
            <person name="Karasova D."/>
            <person name="Kubasova T."/>
            <person name="Cizek A."/>
            <person name="Rychlik I."/>
        </authorList>
    </citation>
    <scope>NUCLEOTIDE SEQUENCE [LARGE SCALE GENOMIC DNA]</scope>
    <source>
        <strain evidence="8">An199</strain>
    </source>
</reference>
<proteinExistence type="predicted"/>
<feature type="compositionally biased region" description="Basic and acidic residues" evidence="5">
    <location>
        <begin position="160"/>
        <end position="173"/>
    </location>
</feature>
<keyword evidence="2 6" id="KW-0812">Transmembrane</keyword>
<comment type="caution">
    <text evidence="7">The sequence shown here is derived from an EMBL/GenBank/DDBJ whole genome shotgun (WGS) entry which is preliminary data.</text>
</comment>
<evidence type="ECO:0008006" key="9">
    <source>
        <dbReference type="Google" id="ProtNLM"/>
    </source>
</evidence>
<evidence type="ECO:0000313" key="8">
    <source>
        <dbReference type="Proteomes" id="UP000195950"/>
    </source>
</evidence>
<feature type="transmembrane region" description="Helical" evidence="6">
    <location>
        <begin position="45"/>
        <end position="62"/>
    </location>
</feature>
<accession>A0A1Y4ICY6</accession>
<organism evidence="7 8">
    <name type="scientific">Parabacteroides distasonis</name>
    <dbReference type="NCBI Taxonomy" id="823"/>
    <lineage>
        <taxon>Bacteria</taxon>
        <taxon>Pseudomonadati</taxon>
        <taxon>Bacteroidota</taxon>
        <taxon>Bacteroidia</taxon>
        <taxon>Bacteroidales</taxon>
        <taxon>Tannerellaceae</taxon>
        <taxon>Parabacteroides</taxon>
    </lineage>
</organism>
<evidence type="ECO:0000313" key="7">
    <source>
        <dbReference type="EMBL" id="OUP16880.1"/>
    </source>
</evidence>
<dbReference type="RefSeq" id="WP_087345699.1">
    <property type="nucleotide sequence ID" value="NZ_DAWDPQ010000235.1"/>
</dbReference>
<keyword evidence="3 6" id="KW-1133">Transmembrane helix</keyword>
<feature type="transmembrane region" description="Helical" evidence="6">
    <location>
        <begin position="20"/>
        <end position="39"/>
    </location>
</feature>